<sequence length="78" mass="8618">MSAQLKSIDPSNNISIAYIISLDRLKEAKGHDRIATAQPACYLRAPEKKAHVFCITASSVEAQPQNNGQIFKHGPRRD</sequence>
<gene>
    <name evidence="1" type="ORF">HO133_006085</name>
</gene>
<accession>A0A8H6C746</accession>
<evidence type="ECO:0000313" key="2">
    <source>
        <dbReference type="Proteomes" id="UP000593566"/>
    </source>
</evidence>
<protein>
    <submittedName>
        <fullName evidence="1">Uncharacterized protein</fullName>
    </submittedName>
</protein>
<dbReference type="GeneID" id="59334490"/>
<keyword evidence="2" id="KW-1185">Reference proteome</keyword>
<organism evidence="1 2">
    <name type="scientific">Letharia lupina</name>
    <dbReference type="NCBI Taxonomy" id="560253"/>
    <lineage>
        <taxon>Eukaryota</taxon>
        <taxon>Fungi</taxon>
        <taxon>Dikarya</taxon>
        <taxon>Ascomycota</taxon>
        <taxon>Pezizomycotina</taxon>
        <taxon>Lecanoromycetes</taxon>
        <taxon>OSLEUM clade</taxon>
        <taxon>Lecanoromycetidae</taxon>
        <taxon>Lecanorales</taxon>
        <taxon>Lecanorineae</taxon>
        <taxon>Parmeliaceae</taxon>
        <taxon>Letharia</taxon>
    </lineage>
</organism>
<name>A0A8H6C746_9LECA</name>
<proteinExistence type="predicted"/>
<dbReference type="RefSeq" id="XP_037147562.1">
    <property type="nucleotide sequence ID" value="XM_037296988.1"/>
</dbReference>
<reference evidence="1 2" key="1">
    <citation type="journal article" date="2020" name="Genomics">
        <title>Complete, high-quality genomes from long-read metagenomic sequencing of two wolf lichen thalli reveals enigmatic genome architecture.</title>
        <authorList>
            <person name="McKenzie S.K."/>
            <person name="Walston R.F."/>
            <person name="Allen J.L."/>
        </authorList>
    </citation>
    <scope>NUCLEOTIDE SEQUENCE [LARGE SCALE GENOMIC DNA]</scope>
    <source>
        <strain evidence="1">WasteWater1</strain>
    </source>
</reference>
<dbReference type="AlphaFoldDB" id="A0A8H6C746"/>
<evidence type="ECO:0000313" key="1">
    <source>
        <dbReference type="EMBL" id="KAF6218127.1"/>
    </source>
</evidence>
<dbReference type="Proteomes" id="UP000593566">
    <property type="component" value="Unassembled WGS sequence"/>
</dbReference>
<comment type="caution">
    <text evidence="1">The sequence shown here is derived from an EMBL/GenBank/DDBJ whole genome shotgun (WGS) entry which is preliminary data.</text>
</comment>
<dbReference type="EMBL" id="JACCJB010000023">
    <property type="protein sequence ID" value="KAF6218127.1"/>
    <property type="molecule type" value="Genomic_DNA"/>
</dbReference>